<accession>A0ABR3R5S8</accession>
<feature type="region of interest" description="Disordered" evidence="1">
    <location>
        <begin position="128"/>
        <end position="171"/>
    </location>
</feature>
<gene>
    <name evidence="3" type="ORF">SLS60_007589</name>
</gene>
<feature type="compositionally biased region" description="Basic residues" evidence="1">
    <location>
        <begin position="145"/>
        <end position="156"/>
    </location>
</feature>
<feature type="transmembrane region" description="Helical" evidence="2">
    <location>
        <begin position="538"/>
        <end position="565"/>
    </location>
</feature>
<dbReference type="PANTHER" id="PTHR39605">
    <property type="entry name" value="MAJOR FACILITATOR SUPERFAMILY (MFS) PROFILE DOMAIN-CONTAINING PROTEIN"/>
    <property type="match status" value="1"/>
</dbReference>
<dbReference type="InterPro" id="IPR045861">
    <property type="entry name" value="CorA_cytoplasmic_dom"/>
</dbReference>
<comment type="caution">
    <text evidence="3">The sequence shown here is derived from an EMBL/GenBank/DDBJ whole genome shotgun (WGS) entry which is preliminary data.</text>
</comment>
<keyword evidence="2" id="KW-0812">Transmembrane</keyword>
<organism evidence="3 4">
    <name type="scientific">Paraconiothyrium brasiliense</name>
    <dbReference type="NCBI Taxonomy" id="300254"/>
    <lineage>
        <taxon>Eukaryota</taxon>
        <taxon>Fungi</taxon>
        <taxon>Dikarya</taxon>
        <taxon>Ascomycota</taxon>
        <taxon>Pezizomycotina</taxon>
        <taxon>Dothideomycetes</taxon>
        <taxon>Pleosporomycetidae</taxon>
        <taxon>Pleosporales</taxon>
        <taxon>Massarineae</taxon>
        <taxon>Didymosphaeriaceae</taxon>
        <taxon>Paraconiothyrium</taxon>
    </lineage>
</organism>
<feature type="region of interest" description="Disordered" evidence="1">
    <location>
        <begin position="685"/>
        <end position="710"/>
    </location>
</feature>
<evidence type="ECO:0000313" key="4">
    <source>
        <dbReference type="Proteomes" id="UP001521785"/>
    </source>
</evidence>
<dbReference type="EMBL" id="JAKJXO020000010">
    <property type="protein sequence ID" value="KAL1599785.1"/>
    <property type="molecule type" value="Genomic_DNA"/>
</dbReference>
<feature type="transmembrane region" description="Helical" evidence="2">
    <location>
        <begin position="624"/>
        <end position="647"/>
    </location>
</feature>
<sequence length="710" mass="80469">MIEPLRPASPAERLPSYYDDICDEEIQAAFRNFDDERNFDLFDSQTRNPRSNNFIIDFGDDDAYCAFDLASHSVSRLLSAPRPANLHTRWINIWVPYLQKDVLHVLAKHYDFSPRLLGMMCSEPLSPRSSALHENQSLNTLGSVRSRKSHRSKKSAASKEKEEFDSEESIGMTEMMHSTQLDMVRDLSHYHIVDEVWHWSTVDWVVSLGYNSLHDVRTKKLHNHNHEVDKSRDMPLAKRVWNWLLLTEDKTVITISEDPFPFTNGNLQSSDLKTLYTTRRNLVSVFRQLTKAPTPLREASVIMLPIRHRIGNSDEETAHRPTDAPGLLFYYLFEDWFTTYSLVTRREHGYAAELDRLRREMLVRANLEHVDQLHHIGCQLSVLKRVYLAYEMIIERVLKKQEVTLASLKNSHIVSGVESLASSIPINVSGPQVPEADSLLGVSLSSAARARFERLKDRIKLYALSEIQECIDQKDSLVMMNFNLIAIKESFSVERLTRVTLLLAKVTMVFMPVTLMTGYFSIQFAGLEFTVKRDEGVYYFYSYGTAAWMALQAAPMIASPTMITALLSPEVREPSTLEIYFSRQLGFSLLAIGALNILLTGSVPLSSRLTEGATTSAADPKAPYALPTLTITAFFHAALAFYGYTMWTETGVFSFGLGTIGSGFFCTVALWCILFASSDGRISRKTGADKRTSGFPFKNKQAHSEQKKGR</sequence>
<feature type="transmembrane region" description="Helical" evidence="2">
    <location>
        <begin position="653"/>
        <end position="676"/>
    </location>
</feature>
<feature type="compositionally biased region" description="Polar residues" evidence="1">
    <location>
        <begin position="128"/>
        <end position="142"/>
    </location>
</feature>
<feature type="transmembrane region" description="Helical" evidence="2">
    <location>
        <begin position="585"/>
        <end position="603"/>
    </location>
</feature>
<name>A0ABR3R5S8_9PLEO</name>
<evidence type="ECO:0000313" key="3">
    <source>
        <dbReference type="EMBL" id="KAL1599785.1"/>
    </source>
</evidence>
<dbReference type="PANTHER" id="PTHR39605:SF1">
    <property type="entry name" value="MAJOR FACILITATOR SUPERFAMILY (MFS) PROFILE DOMAIN-CONTAINING PROTEIN"/>
    <property type="match status" value="1"/>
</dbReference>
<dbReference type="SUPFAM" id="SSF143865">
    <property type="entry name" value="CorA soluble domain-like"/>
    <property type="match status" value="1"/>
</dbReference>
<dbReference type="Proteomes" id="UP001521785">
    <property type="component" value="Unassembled WGS sequence"/>
</dbReference>
<keyword evidence="2" id="KW-0472">Membrane</keyword>
<keyword evidence="4" id="KW-1185">Reference proteome</keyword>
<feature type="transmembrane region" description="Helical" evidence="2">
    <location>
        <begin position="502"/>
        <end position="526"/>
    </location>
</feature>
<protein>
    <submittedName>
        <fullName evidence="3">Uncharacterized protein</fullName>
    </submittedName>
</protein>
<evidence type="ECO:0000256" key="2">
    <source>
        <dbReference type="SAM" id="Phobius"/>
    </source>
</evidence>
<keyword evidence="2" id="KW-1133">Transmembrane helix</keyword>
<proteinExistence type="predicted"/>
<evidence type="ECO:0000256" key="1">
    <source>
        <dbReference type="SAM" id="MobiDB-lite"/>
    </source>
</evidence>
<reference evidence="3 4" key="1">
    <citation type="submission" date="2024-02" db="EMBL/GenBank/DDBJ databases">
        <title>De novo assembly and annotation of 12 fungi associated with fruit tree decline syndrome in Ontario, Canada.</title>
        <authorList>
            <person name="Sulman M."/>
            <person name="Ellouze W."/>
            <person name="Ilyukhin E."/>
        </authorList>
    </citation>
    <scope>NUCLEOTIDE SEQUENCE [LARGE SCALE GENOMIC DNA]</scope>
    <source>
        <strain evidence="3 4">M42-189</strain>
    </source>
</reference>